<dbReference type="PROSITE" id="PS51371">
    <property type="entry name" value="CBS"/>
    <property type="match status" value="1"/>
</dbReference>
<dbReference type="PANTHER" id="PTHR11689:SF136">
    <property type="entry name" value="H(+)_CL(-) EXCHANGE TRANSPORTER 7"/>
    <property type="match status" value="1"/>
</dbReference>
<dbReference type="STRING" id="42157.A0A182E551"/>
<dbReference type="Proteomes" id="UP000271087">
    <property type="component" value="Unassembled WGS sequence"/>
</dbReference>
<dbReference type="InterPro" id="IPR001807">
    <property type="entry name" value="ClC"/>
</dbReference>
<evidence type="ECO:0000256" key="6">
    <source>
        <dbReference type="ARBA" id="ARBA00023065"/>
    </source>
</evidence>
<name>A0A182E551_ONCOC</name>
<feature type="transmembrane region" description="Helical" evidence="11">
    <location>
        <begin position="309"/>
        <end position="334"/>
    </location>
</feature>
<evidence type="ECO:0000256" key="4">
    <source>
        <dbReference type="ARBA" id="ARBA00022737"/>
    </source>
</evidence>
<evidence type="ECO:0000256" key="12">
    <source>
        <dbReference type="SAM" id="MobiDB-lite"/>
    </source>
</evidence>
<evidence type="ECO:0000313" key="16">
    <source>
        <dbReference type="WBParaSite" id="nOo.2.0.1.t03127-RA"/>
    </source>
</evidence>
<proteinExistence type="inferred from homology"/>
<evidence type="ECO:0000256" key="8">
    <source>
        <dbReference type="ARBA" id="ARBA00023136"/>
    </source>
</evidence>
<dbReference type="SUPFAM" id="SSF54631">
    <property type="entry name" value="CBS-domain pair"/>
    <property type="match status" value="1"/>
</dbReference>
<evidence type="ECO:0000256" key="11">
    <source>
        <dbReference type="RuleBase" id="RU361221"/>
    </source>
</evidence>
<dbReference type="Pfam" id="PF00654">
    <property type="entry name" value="Voltage_CLC"/>
    <property type="match status" value="1"/>
</dbReference>
<feature type="transmembrane region" description="Helical" evidence="11">
    <location>
        <begin position="102"/>
        <end position="125"/>
    </location>
</feature>
<feature type="compositionally biased region" description="Basic and acidic residues" evidence="12">
    <location>
        <begin position="40"/>
        <end position="52"/>
    </location>
</feature>
<keyword evidence="9 11" id="KW-0868">Chloride</keyword>
<keyword evidence="8 11" id="KW-0472">Membrane</keyword>
<dbReference type="SMART" id="SM00116">
    <property type="entry name" value="CBS"/>
    <property type="match status" value="1"/>
</dbReference>
<evidence type="ECO:0000259" key="13">
    <source>
        <dbReference type="PROSITE" id="PS51371"/>
    </source>
</evidence>
<dbReference type="PANTHER" id="PTHR11689">
    <property type="entry name" value="CHLORIDE CHANNEL PROTEIN CLC FAMILY MEMBER"/>
    <property type="match status" value="1"/>
</dbReference>
<dbReference type="GO" id="GO:0005254">
    <property type="term" value="F:chloride channel activity"/>
    <property type="evidence" value="ECO:0007669"/>
    <property type="project" value="UniProtKB-UniRule"/>
</dbReference>
<organism evidence="16">
    <name type="scientific">Onchocerca ochengi</name>
    <name type="common">Filarial nematode worm</name>
    <dbReference type="NCBI Taxonomy" id="42157"/>
    <lineage>
        <taxon>Eukaryota</taxon>
        <taxon>Metazoa</taxon>
        <taxon>Ecdysozoa</taxon>
        <taxon>Nematoda</taxon>
        <taxon>Chromadorea</taxon>
        <taxon>Rhabditida</taxon>
        <taxon>Spirurina</taxon>
        <taxon>Spiruromorpha</taxon>
        <taxon>Filarioidea</taxon>
        <taxon>Onchocercidae</taxon>
        <taxon>Onchocerca</taxon>
    </lineage>
</organism>
<evidence type="ECO:0000313" key="15">
    <source>
        <dbReference type="Proteomes" id="UP000271087"/>
    </source>
</evidence>
<evidence type="ECO:0000313" key="14">
    <source>
        <dbReference type="EMBL" id="VDK68069.1"/>
    </source>
</evidence>
<evidence type="ECO:0000256" key="10">
    <source>
        <dbReference type="PROSITE-ProRule" id="PRU00703"/>
    </source>
</evidence>
<dbReference type="GO" id="GO:0005765">
    <property type="term" value="C:lysosomal membrane"/>
    <property type="evidence" value="ECO:0007669"/>
    <property type="project" value="TreeGrafter"/>
</dbReference>
<feature type="transmembrane region" description="Helical" evidence="11">
    <location>
        <begin position="158"/>
        <end position="178"/>
    </location>
</feature>
<sequence>MNDRTRLLTTLDPNEDPVTGLERVASFTNENAEVRRRHREQSQRELDESHRYKSHTNIEKEGAVSSRYESLNYEIVENELYRAEEVESGHQRKLFRQSVNRWVVCFFIGVFTAIVAAVIDIMIYYSSLIKFRLIISNLLNLCEKRMEVGGGCIWTVEFAWICYNCILITVSACLVLYLSPIAAGSGISQVKCFLNGVEIPGVVRLKTLFAKALGVACTVAGGLSAGKEGPMIHSGAVIAAGISQGKCVTFSFDFHIFEQFRNDREKRDFVSAGAAAGVAAAFGAPIGGVLFSLEEGASFWNQSLTWRMFFAAMTSSFTLSFILSVFHGVGGFLSWNGLANFGVFENHSYNIWEIPIFLLIGVLGGLSGALFNFLNLKLSRFRNKYIQSKCQKLMECLLVAAASAFTGFITLFLVNDCQPIGRNPKLTEVTKLWCRKGQYSAVANLFFQSPEESVKSLFHSPTNSYAASTLLIFAVEYYFLSLWTYGLSVPSGIFIPTLLTGAAWGRLVGVIVEYMFPNVTGIHPGKYALAGAAAQLGGVVRMTISLTAILVEATRDITFGLPIMLVLMVTKWVGDLFNQGLYDAHIELNEVPILGWCAPELSRNILAGHIMRRDVVTMMPKERVSRVIEVLCATSHHGFPVIDEINSPSNEEEIPEYGHLKGLILKSQLITLIQKRVFCEDPDCRILVDGSELVQLCDFADEYPTKLQLSERDGNCWLDLTPYMHPSPHRVTLNASLSSIFHLFRGLGLRYVAVVNDENKVLFTMLFLLFCYTQCVHVIGHWRIDLQYSTSDMDDFVSLGSITMDRTFDNNYTAHFQSSVNPSKWQNDLLQAAKNGWIYRVRADSDKEVVQGYNEPCLMLQTNGAHHFRLLLDPDHQNLQSLAVFPENLYSVGTNYHSCETELFVKDSKINGSVVVNTINELPLPDTVSYIRKMEKERQARQHGAQQDNRSFIQKYWMYIAAALIFMVISNATAAEQNGE</sequence>
<gene>
    <name evidence="14" type="ORF">NOO_LOCUS3127</name>
</gene>
<feature type="transmembrane region" description="Helical" evidence="11">
    <location>
        <begin position="528"/>
        <end position="550"/>
    </location>
</feature>
<keyword evidence="2 11" id="KW-0813">Transport</keyword>
<comment type="caution">
    <text evidence="11">Lacks conserved residue(s) required for the propagation of feature annotation.</text>
</comment>
<reference evidence="14 15" key="2">
    <citation type="submission" date="2018-08" db="EMBL/GenBank/DDBJ databases">
        <authorList>
            <person name="Laetsch R D."/>
            <person name="Stevens L."/>
            <person name="Kumar S."/>
            <person name="Blaxter L. M."/>
        </authorList>
    </citation>
    <scope>NUCLEOTIDE SEQUENCE [LARGE SCALE GENOMIC DNA]</scope>
</reference>
<comment type="subcellular location">
    <subcellularLocation>
        <location evidence="1 11">Membrane</location>
        <topology evidence="1 11">Multi-pass membrane protein</topology>
    </subcellularLocation>
</comment>
<evidence type="ECO:0000256" key="7">
    <source>
        <dbReference type="ARBA" id="ARBA00023122"/>
    </source>
</evidence>
<dbReference type="InterPro" id="IPR014743">
    <property type="entry name" value="Cl-channel_core"/>
</dbReference>
<dbReference type="Gene3D" id="1.10.3080.10">
    <property type="entry name" value="Clc chloride channel"/>
    <property type="match status" value="1"/>
</dbReference>
<evidence type="ECO:0000256" key="9">
    <source>
        <dbReference type="ARBA" id="ARBA00023214"/>
    </source>
</evidence>
<dbReference type="EMBL" id="UYRW01000566">
    <property type="protein sequence ID" value="VDK68069.1"/>
    <property type="molecule type" value="Genomic_DNA"/>
</dbReference>
<keyword evidence="4" id="KW-0677">Repeat</keyword>
<dbReference type="CDD" id="cd22209">
    <property type="entry name" value="EMC10"/>
    <property type="match status" value="1"/>
</dbReference>
<protein>
    <recommendedName>
        <fullName evidence="11">Chloride channel protein</fullName>
    </recommendedName>
</protein>
<dbReference type="WBParaSite" id="nOo.2.0.1.t03127-RA">
    <property type="protein sequence ID" value="nOo.2.0.1.t03127-RA"/>
    <property type="gene ID" value="nOo.2.0.1.g03127"/>
</dbReference>
<dbReference type="CDD" id="cd04591">
    <property type="entry name" value="CBS_pair_voltage-gated_CLC_euk_bac"/>
    <property type="match status" value="1"/>
</dbReference>
<dbReference type="PRINTS" id="PR00762">
    <property type="entry name" value="CLCHANNEL"/>
</dbReference>
<evidence type="ECO:0000256" key="2">
    <source>
        <dbReference type="ARBA" id="ARBA00022448"/>
    </source>
</evidence>
<feature type="transmembrane region" description="Helical" evidence="11">
    <location>
        <begin position="956"/>
        <end position="975"/>
    </location>
</feature>
<feature type="region of interest" description="Disordered" evidence="12">
    <location>
        <begin position="32"/>
        <end position="52"/>
    </location>
</feature>
<evidence type="ECO:0000256" key="5">
    <source>
        <dbReference type="ARBA" id="ARBA00022989"/>
    </source>
</evidence>
<feature type="transmembrane region" description="Helical" evidence="11">
    <location>
        <begin position="354"/>
        <end position="375"/>
    </location>
</feature>
<keyword evidence="3 11" id="KW-0812">Transmembrane</keyword>
<dbReference type="InterPro" id="IPR046342">
    <property type="entry name" value="CBS_dom_sf"/>
</dbReference>
<feature type="transmembrane region" description="Helical" evidence="11">
    <location>
        <begin position="465"/>
        <end position="486"/>
    </location>
</feature>
<dbReference type="InterPro" id="IPR051280">
    <property type="entry name" value="Cl-channel/antiporter"/>
</dbReference>
<keyword evidence="5 11" id="KW-1133">Transmembrane helix</keyword>
<keyword evidence="7 10" id="KW-0129">CBS domain</keyword>
<evidence type="ECO:0000256" key="1">
    <source>
        <dbReference type="ARBA" id="ARBA00004141"/>
    </source>
</evidence>
<reference evidence="16" key="1">
    <citation type="submission" date="2016-06" db="UniProtKB">
        <authorList>
            <consortium name="WormBaseParasite"/>
        </authorList>
    </citation>
    <scope>IDENTIFICATION</scope>
</reference>
<keyword evidence="6 11" id="KW-0406">Ion transport</keyword>
<dbReference type="AlphaFoldDB" id="A0A182E551"/>
<comment type="similarity">
    <text evidence="11">Belongs to the chloride channel (TC 2.A.49) family.</text>
</comment>
<feature type="domain" description="CBS" evidence="13">
    <location>
        <begin position="611"/>
        <end position="682"/>
    </location>
</feature>
<evidence type="ECO:0000256" key="3">
    <source>
        <dbReference type="ARBA" id="ARBA00022692"/>
    </source>
</evidence>
<dbReference type="SUPFAM" id="SSF81340">
    <property type="entry name" value="Clc chloride channel"/>
    <property type="match status" value="1"/>
</dbReference>
<feature type="transmembrane region" description="Helical" evidence="11">
    <location>
        <begin position="396"/>
        <end position="414"/>
    </location>
</feature>
<dbReference type="OrthoDB" id="428525at2759"/>
<feature type="transmembrane region" description="Helical" evidence="11">
    <location>
        <begin position="493"/>
        <end position="516"/>
    </location>
</feature>
<dbReference type="Pfam" id="PF21203">
    <property type="entry name" value="ECM10"/>
    <property type="match status" value="1"/>
</dbReference>
<dbReference type="InterPro" id="IPR000644">
    <property type="entry name" value="CBS_dom"/>
</dbReference>
<dbReference type="CDD" id="cd03685">
    <property type="entry name" value="ClC_6_like"/>
    <property type="match status" value="1"/>
</dbReference>
<accession>A0A182E551</accession>
<keyword evidence="15" id="KW-1185">Reference proteome</keyword>